<keyword evidence="2" id="KW-1185">Reference proteome</keyword>
<dbReference type="SUPFAM" id="SSF51182">
    <property type="entry name" value="RmlC-like cupins"/>
    <property type="match status" value="1"/>
</dbReference>
<dbReference type="InterPro" id="IPR011051">
    <property type="entry name" value="RmlC_Cupin_sf"/>
</dbReference>
<name>A0ABV0IZV5_9NEIS</name>
<evidence type="ECO:0000313" key="1">
    <source>
        <dbReference type="EMBL" id="MEO9386095.1"/>
    </source>
</evidence>
<protein>
    <recommendedName>
        <fullName evidence="3">Cupin</fullName>
    </recommendedName>
</protein>
<feature type="non-terminal residue" evidence="1">
    <location>
        <position position="1"/>
    </location>
</feature>
<reference evidence="1 2" key="1">
    <citation type="submission" date="2024-05" db="EMBL/GenBank/DDBJ databases">
        <authorList>
            <person name="De Oliveira J.P."/>
            <person name="Noriler S.A."/>
            <person name="De Oliveira A.G."/>
            <person name="Sipoli D.S."/>
        </authorList>
    </citation>
    <scope>NUCLEOTIDE SEQUENCE [LARGE SCALE GENOMIC DNA]</scope>
    <source>
        <strain evidence="1 2">LABIM192</strain>
    </source>
</reference>
<comment type="caution">
    <text evidence="1">The sequence shown here is derived from an EMBL/GenBank/DDBJ whole genome shotgun (WGS) entry which is preliminary data.</text>
</comment>
<dbReference type="RefSeq" id="WP_347950022.1">
    <property type="nucleotide sequence ID" value="NZ_JBDXMI010000001.1"/>
</dbReference>
<sequence>TVVLAGVFYAEAGGKRTLYPAGSYYLLPAEWPHASGCLPGADCLLFQFQRDRFDLKPLR</sequence>
<evidence type="ECO:0000313" key="2">
    <source>
        <dbReference type="Proteomes" id="UP001462502"/>
    </source>
</evidence>
<evidence type="ECO:0008006" key="3">
    <source>
        <dbReference type="Google" id="ProtNLM"/>
    </source>
</evidence>
<dbReference type="EMBL" id="JBDXMI010000001">
    <property type="protein sequence ID" value="MEO9386095.1"/>
    <property type="molecule type" value="Genomic_DNA"/>
</dbReference>
<gene>
    <name evidence="1" type="ORF">ABI908_18520</name>
</gene>
<proteinExistence type="predicted"/>
<dbReference type="Proteomes" id="UP001462502">
    <property type="component" value="Unassembled WGS sequence"/>
</dbReference>
<accession>A0ABV0IZV5</accession>
<organism evidence="1 2">
    <name type="scientific">Chromobacterium phragmitis</name>
    <dbReference type="NCBI Taxonomy" id="2202141"/>
    <lineage>
        <taxon>Bacteria</taxon>
        <taxon>Pseudomonadati</taxon>
        <taxon>Pseudomonadota</taxon>
        <taxon>Betaproteobacteria</taxon>
        <taxon>Neisseriales</taxon>
        <taxon>Chromobacteriaceae</taxon>
        <taxon>Chromobacterium</taxon>
    </lineage>
</organism>